<feature type="domain" description="VOC" evidence="1">
    <location>
        <begin position="1"/>
        <end position="113"/>
    </location>
</feature>
<dbReference type="InterPro" id="IPR029068">
    <property type="entry name" value="Glyas_Bleomycin-R_OHBP_Dase"/>
</dbReference>
<dbReference type="PATRIC" id="fig|1224163.3.peg.153"/>
<proteinExistence type="predicted"/>
<dbReference type="InterPro" id="IPR004360">
    <property type="entry name" value="Glyas_Fos-R_dOase_dom"/>
</dbReference>
<dbReference type="EMBL" id="CP003924">
    <property type="protein sequence ID" value="AGS33637.1"/>
    <property type="molecule type" value="Genomic_DNA"/>
</dbReference>
<name>S5SRK7_9CORY</name>
<dbReference type="KEGG" id="cmd:B841_00770"/>
<accession>S5SRK7</accession>
<dbReference type="AlphaFoldDB" id="S5SRK7"/>
<organism evidence="2 3">
    <name type="scientific">Corynebacterium maris DSM 45190</name>
    <dbReference type="NCBI Taxonomy" id="1224163"/>
    <lineage>
        <taxon>Bacteria</taxon>
        <taxon>Bacillati</taxon>
        <taxon>Actinomycetota</taxon>
        <taxon>Actinomycetes</taxon>
        <taxon>Mycobacteriales</taxon>
        <taxon>Corynebacteriaceae</taxon>
        <taxon>Corynebacterium</taxon>
    </lineage>
</organism>
<dbReference type="SUPFAM" id="SSF54593">
    <property type="entry name" value="Glyoxalase/Bleomycin resistance protein/Dihydroxybiphenyl dioxygenase"/>
    <property type="match status" value="1"/>
</dbReference>
<dbReference type="eggNOG" id="COG2764">
    <property type="taxonomic scope" value="Bacteria"/>
</dbReference>
<evidence type="ECO:0000313" key="3">
    <source>
        <dbReference type="Proteomes" id="UP000015388"/>
    </source>
</evidence>
<dbReference type="PROSITE" id="PS51819">
    <property type="entry name" value="VOC"/>
    <property type="match status" value="1"/>
</dbReference>
<gene>
    <name evidence="2" type="ORF">B841_00770</name>
</gene>
<reference evidence="2 3" key="1">
    <citation type="submission" date="2012-11" db="EMBL/GenBank/DDBJ databases">
        <title>The complete genome sequence of Corynebacterium maris Coryn-1 (=DSM 45190).</title>
        <authorList>
            <person name="Schaffert L."/>
            <person name="Albersmeier A."/>
            <person name="Kalinowski J."/>
            <person name="Ruckert C."/>
        </authorList>
    </citation>
    <scope>NUCLEOTIDE SEQUENCE [LARGE SCALE GENOMIC DNA]</scope>
    <source>
        <strain evidence="3">Coryn-1</strain>
    </source>
</reference>
<dbReference type="Pfam" id="PF00903">
    <property type="entry name" value="Glyoxalase"/>
    <property type="match status" value="1"/>
</dbReference>
<dbReference type="HOGENOM" id="CLU_046006_11_1_11"/>
<dbReference type="STRING" id="1224163.B841_00770"/>
<evidence type="ECO:0000313" key="2">
    <source>
        <dbReference type="EMBL" id="AGS33637.1"/>
    </source>
</evidence>
<protein>
    <recommendedName>
        <fullName evidence="1">VOC domain-containing protein</fullName>
    </recommendedName>
</protein>
<keyword evidence="3" id="KW-1185">Reference proteome</keyword>
<dbReference type="Gene3D" id="3.10.180.10">
    <property type="entry name" value="2,3-Dihydroxybiphenyl 1,2-Dioxygenase, domain 1"/>
    <property type="match status" value="1"/>
</dbReference>
<dbReference type="Proteomes" id="UP000015388">
    <property type="component" value="Chromosome"/>
</dbReference>
<sequence>MTSIDALALRDWLAQLGFEEGVLIHKDDRVEHSEMIWPEGGRVVVCAQREEEPSIVPAGIGNVYVVTDDPDEVYRTAREMGATISRELMDTGYGSRDFTVRSPDGHSLSFGTYDGAEESD</sequence>
<evidence type="ECO:0000259" key="1">
    <source>
        <dbReference type="PROSITE" id="PS51819"/>
    </source>
</evidence>
<dbReference type="InterPro" id="IPR037523">
    <property type="entry name" value="VOC_core"/>
</dbReference>